<sequence>MVKTKSEKGAVHDASVVVVMALGIAPPEPYIDDRADVDDERMQEDGPRTTATTQSPKYARRCGVLRHARHSGRAQREAALGCTVSRPPGPTAQRSLAAHLRAAPPSQMPAHMPQSPAGTPSFFAGPSTFEQACDRTPLSYQAPAAPLRRPPRTHPLVPSRLPWPHSVFVPHPHSLRPLPPGRLRPTREPPRQSPSARPPSRSPSPPRKHRRRDGPAEFLDLEASDSDKDDEEEDDAIVLTQQDLDFIDDAPLPESVRPLERPIQQRDIIDSEQLAEHYDQQAASYLQDMEAEEQDFVPLSDTAQDLARDPELRRAIEHVIAPDSAARTAFRLKRLLPAASKDAVEIGTWIRFRESRKPKPVLAFTVANNQVLLERETVRFPRPLLKANNPCVFPTIEEVAPFLGAFDEFRAVMTAARFIGPAFALQPGDRAIVLPPAGTLARADVWITQIQDFVHQGSDRLYPAESPHYRGDDAIVYRGTMPS</sequence>
<dbReference type="Proteomes" id="UP001221757">
    <property type="component" value="Unassembled WGS sequence"/>
</dbReference>
<dbReference type="EMBL" id="JARKIE010000127">
    <property type="protein sequence ID" value="KAJ7679818.1"/>
    <property type="molecule type" value="Genomic_DNA"/>
</dbReference>
<feature type="region of interest" description="Disordered" evidence="1">
    <location>
        <begin position="171"/>
        <end position="233"/>
    </location>
</feature>
<protein>
    <submittedName>
        <fullName evidence="2">Uncharacterized protein</fullName>
    </submittedName>
</protein>
<gene>
    <name evidence="2" type="ORF">B0H17DRAFT_1206334</name>
</gene>
<dbReference type="AlphaFoldDB" id="A0AAD7D8T5"/>
<evidence type="ECO:0000313" key="3">
    <source>
        <dbReference type="Proteomes" id="UP001221757"/>
    </source>
</evidence>
<comment type="caution">
    <text evidence="2">The sequence shown here is derived from an EMBL/GenBank/DDBJ whole genome shotgun (WGS) entry which is preliminary data.</text>
</comment>
<keyword evidence="3" id="KW-1185">Reference proteome</keyword>
<accession>A0AAD7D8T5</accession>
<proteinExistence type="predicted"/>
<organism evidence="2 3">
    <name type="scientific">Mycena rosella</name>
    <name type="common">Pink bonnet</name>
    <name type="synonym">Agaricus rosellus</name>
    <dbReference type="NCBI Taxonomy" id="1033263"/>
    <lineage>
        <taxon>Eukaryota</taxon>
        <taxon>Fungi</taxon>
        <taxon>Dikarya</taxon>
        <taxon>Basidiomycota</taxon>
        <taxon>Agaricomycotina</taxon>
        <taxon>Agaricomycetes</taxon>
        <taxon>Agaricomycetidae</taxon>
        <taxon>Agaricales</taxon>
        <taxon>Marasmiineae</taxon>
        <taxon>Mycenaceae</taxon>
        <taxon>Mycena</taxon>
    </lineage>
</organism>
<reference evidence="2" key="1">
    <citation type="submission" date="2023-03" db="EMBL/GenBank/DDBJ databases">
        <title>Massive genome expansion in bonnet fungi (Mycena s.s.) driven by repeated elements and novel gene families across ecological guilds.</title>
        <authorList>
            <consortium name="Lawrence Berkeley National Laboratory"/>
            <person name="Harder C.B."/>
            <person name="Miyauchi S."/>
            <person name="Viragh M."/>
            <person name="Kuo A."/>
            <person name="Thoen E."/>
            <person name="Andreopoulos B."/>
            <person name="Lu D."/>
            <person name="Skrede I."/>
            <person name="Drula E."/>
            <person name="Henrissat B."/>
            <person name="Morin E."/>
            <person name="Kohler A."/>
            <person name="Barry K."/>
            <person name="LaButti K."/>
            <person name="Morin E."/>
            <person name="Salamov A."/>
            <person name="Lipzen A."/>
            <person name="Mereny Z."/>
            <person name="Hegedus B."/>
            <person name="Baldrian P."/>
            <person name="Stursova M."/>
            <person name="Weitz H."/>
            <person name="Taylor A."/>
            <person name="Grigoriev I.V."/>
            <person name="Nagy L.G."/>
            <person name="Martin F."/>
            <person name="Kauserud H."/>
        </authorList>
    </citation>
    <scope>NUCLEOTIDE SEQUENCE</scope>
    <source>
        <strain evidence="2">CBHHK067</strain>
    </source>
</reference>
<name>A0AAD7D8T5_MYCRO</name>
<evidence type="ECO:0000256" key="1">
    <source>
        <dbReference type="SAM" id="MobiDB-lite"/>
    </source>
</evidence>
<evidence type="ECO:0000313" key="2">
    <source>
        <dbReference type="EMBL" id="KAJ7679818.1"/>
    </source>
</evidence>
<feature type="compositionally biased region" description="Acidic residues" evidence="1">
    <location>
        <begin position="219"/>
        <end position="233"/>
    </location>
</feature>
<feature type="compositionally biased region" description="Pro residues" evidence="1">
    <location>
        <begin position="196"/>
        <end position="205"/>
    </location>
</feature>
<feature type="region of interest" description="Disordered" evidence="1">
    <location>
        <begin position="28"/>
        <end position="56"/>
    </location>
</feature>